<proteinExistence type="predicted"/>
<protein>
    <submittedName>
        <fullName evidence="1">Uncharacterized protein</fullName>
    </submittedName>
</protein>
<accession>A0AAN9P9N6</accession>
<organism evidence="1 2">
    <name type="scientific">Crotalaria pallida</name>
    <name type="common">Smooth rattlebox</name>
    <name type="synonym">Crotalaria striata</name>
    <dbReference type="NCBI Taxonomy" id="3830"/>
    <lineage>
        <taxon>Eukaryota</taxon>
        <taxon>Viridiplantae</taxon>
        <taxon>Streptophyta</taxon>
        <taxon>Embryophyta</taxon>
        <taxon>Tracheophyta</taxon>
        <taxon>Spermatophyta</taxon>
        <taxon>Magnoliopsida</taxon>
        <taxon>eudicotyledons</taxon>
        <taxon>Gunneridae</taxon>
        <taxon>Pentapetalae</taxon>
        <taxon>rosids</taxon>
        <taxon>fabids</taxon>
        <taxon>Fabales</taxon>
        <taxon>Fabaceae</taxon>
        <taxon>Papilionoideae</taxon>
        <taxon>50 kb inversion clade</taxon>
        <taxon>genistoids sensu lato</taxon>
        <taxon>core genistoids</taxon>
        <taxon>Crotalarieae</taxon>
        <taxon>Crotalaria</taxon>
    </lineage>
</organism>
<keyword evidence="2" id="KW-1185">Reference proteome</keyword>
<sequence length="119" mass="13186">MSDVDLSFLQLCSGGANAFEVPKKGNSEELVTELDALDVVEIAIKHHASDLTTKAMALVALLKLSSRFPSCLEYDLDFFMSITLFLKMDLFLLSCLGFRDMKYSSISPEELAQDSLNLL</sequence>
<dbReference type="Proteomes" id="UP001372338">
    <property type="component" value="Unassembled WGS sequence"/>
</dbReference>
<evidence type="ECO:0000313" key="2">
    <source>
        <dbReference type="Proteomes" id="UP001372338"/>
    </source>
</evidence>
<name>A0AAN9P9N6_CROPI</name>
<comment type="caution">
    <text evidence="1">The sequence shown here is derived from an EMBL/GenBank/DDBJ whole genome shotgun (WGS) entry which is preliminary data.</text>
</comment>
<dbReference type="AlphaFoldDB" id="A0AAN9P9N6"/>
<evidence type="ECO:0000313" key="1">
    <source>
        <dbReference type="EMBL" id="KAK7290001.1"/>
    </source>
</evidence>
<gene>
    <name evidence="1" type="ORF">RIF29_04093</name>
</gene>
<reference evidence="1 2" key="1">
    <citation type="submission" date="2024-01" db="EMBL/GenBank/DDBJ databases">
        <title>The genomes of 5 underutilized Papilionoideae crops provide insights into root nodulation and disease resistanc.</title>
        <authorList>
            <person name="Yuan L."/>
        </authorList>
    </citation>
    <scope>NUCLEOTIDE SEQUENCE [LARGE SCALE GENOMIC DNA]</scope>
    <source>
        <strain evidence="1">ZHUSHIDOU_FW_LH</strain>
        <tissue evidence="1">Leaf</tissue>
    </source>
</reference>
<dbReference type="EMBL" id="JAYWIO010000001">
    <property type="protein sequence ID" value="KAK7290001.1"/>
    <property type="molecule type" value="Genomic_DNA"/>
</dbReference>